<dbReference type="InterPro" id="IPR002645">
    <property type="entry name" value="STAS_dom"/>
</dbReference>
<gene>
    <name evidence="4" type="ordered locus">Strop_4032</name>
</gene>
<dbReference type="Gene3D" id="3.30.750.24">
    <property type="entry name" value="STAS domain"/>
    <property type="match status" value="1"/>
</dbReference>
<organism evidence="4 5">
    <name type="scientific">Salinispora tropica (strain ATCC BAA-916 / DSM 44818 / JCM 13857 / NBRC 105044 / CNB-440)</name>
    <dbReference type="NCBI Taxonomy" id="369723"/>
    <lineage>
        <taxon>Bacteria</taxon>
        <taxon>Bacillati</taxon>
        <taxon>Actinomycetota</taxon>
        <taxon>Actinomycetes</taxon>
        <taxon>Micromonosporales</taxon>
        <taxon>Micromonosporaceae</taxon>
        <taxon>Salinispora</taxon>
    </lineage>
</organism>
<dbReference type="STRING" id="369723.Strop_4032"/>
<proteinExistence type="inferred from homology"/>
<keyword evidence="5" id="KW-1185">Reference proteome</keyword>
<dbReference type="AlphaFoldDB" id="A4XC05"/>
<dbReference type="NCBIfam" id="TIGR00377">
    <property type="entry name" value="ant_ant_sig"/>
    <property type="match status" value="1"/>
</dbReference>
<dbReference type="eggNOG" id="COG1366">
    <property type="taxonomic scope" value="Bacteria"/>
</dbReference>
<dbReference type="CDD" id="cd07043">
    <property type="entry name" value="STAS_anti-anti-sigma_factors"/>
    <property type="match status" value="1"/>
</dbReference>
<name>A4XC05_SALTO</name>
<evidence type="ECO:0000256" key="1">
    <source>
        <dbReference type="ARBA" id="ARBA00009013"/>
    </source>
</evidence>
<dbReference type="EMBL" id="CP000667">
    <property type="protein sequence ID" value="ABP56462.1"/>
    <property type="molecule type" value="Genomic_DNA"/>
</dbReference>
<dbReference type="SUPFAM" id="SSF52091">
    <property type="entry name" value="SpoIIaa-like"/>
    <property type="match status" value="1"/>
</dbReference>
<reference evidence="5" key="1">
    <citation type="journal article" date="2007" name="Proc. Natl. Acad. Sci. U.S.A.">
        <title>Genome sequencing reveals complex secondary metabolome in the marine actinomycete Salinispora tropica.</title>
        <authorList>
            <person name="Udwary D.W."/>
            <person name="Zeigler L."/>
            <person name="Asolkar R.N."/>
            <person name="Singan V."/>
            <person name="Lapidus A."/>
            <person name="Fenical W."/>
            <person name="Jensen P.R."/>
            <person name="Moore B.S."/>
        </authorList>
    </citation>
    <scope>NUCLEOTIDE SEQUENCE [LARGE SCALE GENOMIC DNA]</scope>
    <source>
        <strain evidence="5">ATCC BAA-916 / DSM 44818 / CNB-440</strain>
    </source>
</reference>
<comment type="similarity">
    <text evidence="1 2">Belongs to the anti-sigma-factor antagonist family.</text>
</comment>
<sequence>MGSVGSGRGACPTGRWWYPVSPVVMVECPWRVYGSCEEDLMELSLATRTVGEFAVVVVGGEVDVYTAPQLREGLLELIDAGVEHVVVDLGGVDFLDSTGLGVLVGALKRLRTVGGSFALVCDREPLLKIFRITALDQVFPLYPTVDAATGV</sequence>
<evidence type="ECO:0000313" key="4">
    <source>
        <dbReference type="EMBL" id="ABP56462.1"/>
    </source>
</evidence>
<dbReference type="PANTHER" id="PTHR33495">
    <property type="entry name" value="ANTI-SIGMA FACTOR ANTAGONIST TM_1081-RELATED-RELATED"/>
    <property type="match status" value="1"/>
</dbReference>
<evidence type="ECO:0000313" key="5">
    <source>
        <dbReference type="Proteomes" id="UP000000235"/>
    </source>
</evidence>
<dbReference type="Pfam" id="PF01740">
    <property type="entry name" value="STAS"/>
    <property type="match status" value="1"/>
</dbReference>
<dbReference type="InterPro" id="IPR036513">
    <property type="entry name" value="STAS_dom_sf"/>
</dbReference>
<dbReference type="KEGG" id="stp:Strop_4032"/>
<feature type="domain" description="STAS" evidence="3">
    <location>
        <begin position="43"/>
        <end position="151"/>
    </location>
</feature>
<evidence type="ECO:0000256" key="2">
    <source>
        <dbReference type="RuleBase" id="RU003749"/>
    </source>
</evidence>
<dbReference type="InterPro" id="IPR003658">
    <property type="entry name" value="Anti-sigma_ant"/>
</dbReference>
<dbReference type="HOGENOM" id="CLU_115403_3_2_11"/>
<evidence type="ECO:0000259" key="3">
    <source>
        <dbReference type="PROSITE" id="PS50801"/>
    </source>
</evidence>
<dbReference type="GO" id="GO:0043856">
    <property type="term" value="F:anti-sigma factor antagonist activity"/>
    <property type="evidence" value="ECO:0007669"/>
    <property type="project" value="InterPro"/>
</dbReference>
<accession>A4XC05</accession>
<protein>
    <recommendedName>
        <fullName evidence="2">Anti-sigma factor antagonist</fullName>
    </recommendedName>
</protein>
<dbReference type="PANTHER" id="PTHR33495:SF2">
    <property type="entry name" value="ANTI-SIGMA FACTOR ANTAGONIST TM_1081-RELATED"/>
    <property type="match status" value="1"/>
</dbReference>
<dbReference type="Proteomes" id="UP000000235">
    <property type="component" value="Chromosome"/>
</dbReference>
<dbReference type="PROSITE" id="PS50801">
    <property type="entry name" value="STAS"/>
    <property type="match status" value="1"/>
</dbReference>